<gene>
    <name evidence="1" type="ORF">SCALOS_LOCUS9406</name>
</gene>
<protein>
    <submittedName>
        <fullName evidence="1">9849_t:CDS:1</fullName>
    </submittedName>
</protein>
<accession>A0ACA9NWA7</accession>
<dbReference type="Proteomes" id="UP000789860">
    <property type="component" value="Unassembled WGS sequence"/>
</dbReference>
<comment type="caution">
    <text evidence="1">The sequence shown here is derived from an EMBL/GenBank/DDBJ whole genome shotgun (WGS) entry which is preliminary data.</text>
</comment>
<evidence type="ECO:0000313" key="1">
    <source>
        <dbReference type="EMBL" id="CAG8671750.1"/>
    </source>
</evidence>
<sequence length="166" mass="18857">GLRISKLNINTYTSDDTEDWVEVKIIQGSSHAFLQMPALLPENAELIHEDEGLTFTPRRSKTSSITHSQENENKNFILQDSDYVQEPISIDHLHVSRSLPNISNDNIQKSTTTTVIAPGHEIWEQNNILNENEVLKRRRDTLVRNLAEGCNATTIIEHSTLEKVTK</sequence>
<feature type="non-terminal residue" evidence="1">
    <location>
        <position position="1"/>
    </location>
</feature>
<keyword evidence="2" id="KW-1185">Reference proteome</keyword>
<proteinExistence type="predicted"/>
<reference evidence="1" key="1">
    <citation type="submission" date="2021-06" db="EMBL/GenBank/DDBJ databases">
        <authorList>
            <person name="Kallberg Y."/>
            <person name="Tangrot J."/>
            <person name="Rosling A."/>
        </authorList>
    </citation>
    <scope>NUCLEOTIDE SEQUENCE</scope>
    <source>
        <strain evidence="1">AU212A</strain>
    </source>
</reference>
<name>A0ACA9NWA7_9GLOM</name>
<evidence type="ECO:0000313" key="2">
    <source>
        <dbReference type="Proteomes" id="UP000789860"/>
    </source>
</evidence>
<organism evidence="1 2">
    <name type="scientific">Scutellospora calospora</name>
    <dbReference type="NCBI Taxonomy" id="85575"/>
    <lineage>
        <taxon>Eukaryota</taxon>
        <taxon>Fungi</taxon>
        <taxon>Fungi incertae sedis</taxon>
        <taxon>Mucoromycota</taxon>
        <taxon>Glomeromycotina</taxon>
        <taxon>Glomeromycetes</taxon>
        <taxon>Diversisporales</taxon>
        <taxon>Gigasporaceae</taxon>
        <taxon>Scutellospora</taxon>
    </lineage>
</organism>
<dbReference type="EMBL" id="CAJVPM010029021">
    <property type="protein sequence ID" value="CAG8671750.1"/>
    <property type="molecule type" value="Genomic_DNA"/>
</dbReference>